<organism evidence="1 2">
    <name type="scientific">Gossypium australe</name>
    <dbReference type="NCBI Taxonomy" id="47621"/>
    <lineage>
        <taxon>Eukaryota</taxon>
        <taxon>Viridiplantae</taxon>
        <taxon>Streptophyta</taxon>
        <taxon>Embryophyta</taxon>
        <taxon>Tracheophyta</taxon>
        <taxon>Spermatophyta</taxon>
        <taxon>Magnoliopsida</taxon>
        <taxon>eudicotyledons</taxon>
        <taxon>Gunneridae</taxon>
        <taxon>Pentapetalae</taxon>
        <taxon>rosids</taxon>
        <taxon>malvids</taxon>
        <taxon>Malvales</taxon>
        <taxon>Malvaceae</taxon>
        <taxon>Malvoideae</taxon>
        <taxon>Gossypium</taxon>
    </lineage>
</organism>
<gene>
    <name evidence="1" type="ORF">EPI10_011646</name>
</gene>
<dbReference type="PANTHER" id="PTHR15503">
    <property type="entry name" value="LDOC1 RELATED"/>
    <property type="match status" value="1"/>
</dbReference>
<name>A0A5B6W929_9ROSI</name>
<dbReference type="OrthoDB" id="5597136at2759"/>
<keyword evidence="1" id="KW-0645">Protease</keyword>
<evidence type="ECO:0000313" key="2">
    <source>
        <dbReference type="Proteomes" id="UP000325315"/>
    </source>
</evidence>
<keyword evidence="1" id="KW-0378">Hydrolase</keyword>
<dbReference type="PANTHER" id="PTHR15503:SF45">
    <property type="entry name" value="RNA-DIRECTED DNA POLYMERASE HOMOLOG"/>
    <property type="match status" value="1"/>
</dbReference>
<keyword evidence="2" id="KW-1185">Reference proteome</keyword>
<dbReference type="GO" id="GO:0006508">
    <property type="term" value="P:proteolysis"/>
    <property type="evidence" value="ECO:0007669"/>
    <property type="project" value="UniProtKB-KW"/>
</dbReference>
<comment type="caution">
    <text evidence="1">The sequence shown here is derived from an EMBL/GenBank/DDBJ whole genome shotgun (WGS) entry which is preliminary data.</text>
</comment>
<dbReference type="InterPro" id="IPR021109">
    <property type="entry name" value="Peptidase_aspartic_dom_sf"/>
</dbReference>
<dbReference type="Pfam" id="PF08284">
    <property type="entry name" value="RVP_2"/>
    <property type="match status" value="1"/>
</dbReference>
<proteinExistence type="predicted"/>
<evidence type="ECO:0000313" key="1">
    <source>
        <dbReference type="EMBL" id="KAA3477784.1"/>
    </source>
</evidence>
<dbReference type="Proteomes" id="UP000325315">
    <property type="component" value="Unassembled WGS sequence"/>
</dbReference>
<dbReference type="InterPro" id="IPR032567">
    <property type="entry name" value="RTL1-rel"/>
</dbReference>
<dbReference type="GO" id="GO:0008233">
    <property type="term" value="F:peptidase activity"/>
    <property type="evidence" value="ECO:0007669"/>
    <property type="project" value="UniProtKB-KW"/>
</dbReference>
<dbReference type="AlphaFoldDB" id="A0A5B6W929"/>
<reference evidence="2" key="1">
    <citation type="journal article" date="2019" name="Plant Biotechnol. J.">
        <title>Genome sequencing of the Australian wild diploid species Gossypium australe highlights disease resistance and delayed gland morphogenesis.</title>
        <authorList>
            <person name="Cai Y."/>
            <person name="Cai X."/>
            <person name="Wang Q."/>
            <person name="Wang P."/>
            <person name="Zhang Y."/>
            <person name="Cai C."/>
            <person name="Xu Y."/>
            <person name="Wang K."/>
            <person name="Zhou Z."/>
            <person name="Wang C."/>
            <person name="Geng S."/>
            <person name="Li B."/>
            <person name="Dong Q."/>
            <person name="Hou Y."/>
            <person name="Wang H."/>
            <person name="Ai P."/>
            <person name="Liu Z."/>
            <person name="Yi F."/>
            <person name="Sun M."/>
            <person name="An G."/>
            <person name="Cheng J."/>
            <person name="Zhang Y."/>
            <person name="Shi Q."/>
            <person name="Xie Y."/>
            <person name="Shi X."/>
            <person name="Chang Y."/>
            <person name="Huang F."/>
            <person name="Chen Y."/>
            <person name="Hong S."/>
            <person name="Mi L."/>
            <person name="Sun Q."/>
            <person name="Zhang L."/>
            <person name="Zhou B."/>
            <person name="Peng R."/>
            <person name="Zhang X."/>
            <person name="Liu F."/>
        </authorList>
    </citation>
    <scope>NUCLEOTIDE SEQUENCE [LARGE SCALE GENOMIC DNA]</scope>
    <source>
        <strain evidence="2">cv. PA1801</strain>
    </source>
</reference>
<sequence>MTVSVKNLPAEFTEFVVKPSRLLCYGDKVYKNYPLMVKGYCFSVNLMLLPFDEFDVILGMDWLTQHDTVNGELLHADSNKLDGLSNAILHGNVKKGYDVYLVYVLDTKVFESKIQSVPVVCEFPNVFPKELPGLPLVREVEFSIDLSSGTTPISIAPCRIKRVESTVTRVD</sequence>
<protein>
    <submittedName>
        <fullName evidence="1">Gag protease polyprotein</fullName>
    </submittedName>
</protein>
<accession>A0A5B6W929</accession>
<dbReference type="Gene3D" id="2.40.70.10">
    <property type="entry name" value="Acid Proteases"/>
    <property type="match status" value="1"/>
</dbReference>
<dbReference type="EMBL" id="SMMG02000004">
    <property type="protein sequence ID" value="KAA3477784.1"/>
    <property type="molecule type" value="Genomic_DNA"/>
</dbReference>